<dbReference type="SMART" id="SM00409">
    <property type="entry name" value="IG"/>
    <property type="match status" value="1"/>
</dbReference>
<comment type="caution">
    <text evidence="15">The sequence shown here is derived from an EMBL/GenBank/DDBJ whole genome shotgun (WGS) entry which is preliminary data.</text>
</comment>
<dbReference type="SMART" id="SM00150">
    <property type="entry name" value="SPEC"/>
    <property type="match status" value="6"/>
</dbReference>
<dbReference type="InterPro" id="IPR036116">
    <property type="entry name" value="FN3_sf"/>
</dbReference>
<feature type="compositionally biased region" description="Polar residues" evidence="9">
    <location>
        <begin position="2504"/>
        <end position="2516"/>
    </location>
</feature>
<dbReference type="PROSITE" id="PS00107">
    <property type="entry name" value="PROTEIN_KINASE_ATP"/>
    <property type="match status" value="1"/>
</dbReference>
<protein>
    <recommendedName>
        <fullName evidence="17">DH domain-containing protein</fullName>
    </recommendedName>
</protein>
<dbReference type="GO" id="GO:0005737">
    <property type="term" value="C:cytoplasm"/>
    <property type="evidence" value="ECO:0007669"/>
    <property type="project" value="UniProtKB-SubCell"/>
</dbReference>
<dbReference type="Gene3D" id="1.10.510.10">
    <property type="entry name" value="Transferase(Phosphotransferase) domain 1"/>
    <property type="match status" value="1"/>
</dbReference>
<name>A0A553N9Q5_TIGCA</name>
<evidence type="ECO:0000256" key="1">
    <source>
        <dbReference type="ARBA" id="ARBA00004496"/>
    </source>
</evidence>
<feature type="compositionally biased region" description="Polar residues" evidence="9">
    <location>
        <begin position="1896"/>
        <end position="1907"/>
    </location>
</feature>
<dbReference type="SMART" id="SM00516">
    <property type="entry name" value="SEC14"/>
    <property type="match status" value="1"/>
</dbReference>
<feature type="region of interest" description="Disordered" evidence="9">
    <location>
        <begin position="1825"/>
        <end position="1872"/>
    </location>
</feature>
<accession>A0A553N9Q5</accession>
<dbReference type="OMA" id="CMTTIAQ"/>
<dbReference type="Pfam" id="PF22697">
    <property type="entry name" value="SOS1_NGEF_PH"/>
    <property type="match status" value="2"/>
</dbReference>
<dbReference type="PANTHER" id="PTHR22826:SF106">
    <property type="entry name" value="TRIO, ISOFORM A"/>
    <property type="match status" value="1"/>
</dbReference>
<evidence type="ECO:0000259" key="14">
    <source>
        <dbReference type="PROSITE" id="PS50853"/>
    </source>
</evidence>
<feature type="domain" description="DH" evidence="11">
    <location>
        <begin position="1430"/>
        <end position="1604"/>
    </location>
</feature>
<dbReference type="InterPro" id="IPR055251">
    <property type="entry name" value="SOS1_NGEF_PH"/>
</dbReference>
<feature type="region of interest" description="Disordered" evidence="9">
    <location>
        <begin position="1894"/>
        <end position="2045"/>
    </location>
</feature>
<dbReference type="Pfam" id="PF00621">
    <property type="entry name" value="RhoGEF"/>
    <property type="match status" value="2"/>
</dbReference>
<sequence length="3194" mass="359344">MLGPRGCLLMAPALKPGPDPASDPPRRLPTDRRVFIMVKLLWSNNKTIFMETNRLDLRPFDQDGVFMYPTPGHPGPGGPHRAGPHVHVQPHSHHPPPTHPGNQPQAHGYTGAVPRHGVRSQCPKGHGAHGPYVSRSQEAGPTARPALAGRRRPDALRAVDVMGVLQEKLAILSGGRDKRGGALVTFPATPRRERAKPEDYKILLQYLIGVPSEDVRDLGLTVIIDMRGSTWTTVKPILKVLQEFFAHQIHSVHIIKPENFWQKQRTSLGSQKYKFEANPISLDSLMKVIDLSNLTQDLEGTLVYDHTTWIELRCALEDFFWQGSEMLDRLDEMREDLNHNDFADDVTGARKATDLHNEVKRKILKLPVENIDNVGQQLLQRLSMCESGNSYDSGYSGRDSTASNMTSNPDMQGTIPDIMQLLDHVHSGQQQLLQLWQIKKMKLDQCLQLRHFEQDCEKMFDWIFHHRSQFLNNYVSIGRSYQEAKKLQDDHNHFTMGSNNVFSNINRILSDAAKLIESSHYASQHVRAVAARLDKNWKDFAGCLDERTTVLGLSVLFHQKAETYVNNVSKWGQGCEMPSSMSSTTDITTLETSIHQHQSLYENMCQSYTEVHSTSKKLLYQLDHLVQTCSNVQNADHKKQDSRHSGAQGPKKDSAEDYTEGASHVLAVIHDILAQHRALEAKWHAKKIKLHQRLALRLFQEDVKQVLDWLQNHGEVFLRKNVGIGRSLQKARAYQKSHETFEGVVQNTYTNAEKLLAAAAELAQTGECNAEDIYSVAHELESHISSFAQRVEERRKLLELAIVFYSHTEELINWLTELKQELQSEEVSESLDGAERLIEQFSNQRDSTLDACASTIAEGKTLFEELKSNGISMELDASGSMSAVQTTLDRLGTQRDELGELWKSRKMRLDLGLQLRLFERDALELSSQYELWGEQLQNGDLPRDIKEAEAQLRNLSEHISHIQSATFEVTQRGQELLQLLENSGLALMSDSQYNGQTRVQVLLEYIQEREIDIEEFGSLRRLKLEQCIQLSQFEGDANQVIRWIQSAEGMLAASFSIPGCLQDAEQIKKEHEQFQTAIEKTHASAVHVRQRAETLFQSNHFNPGRVKEIADGVTSRWQGLVTRAEERHKLVTASLNFYKTAEQVCSVLDSLEKEYRRDDDWLVRSAGNGDHHDKVALVVQMINKHQEQKEAFLKACTLARRTAETFLKYSNRSVQYFGHAQGSEASSKGPEAKVKVILEKLLAQENRVLEYWSSKKKRLDQNQQFCLFERSARQSLAWIKEEGDIYLNTHHSKVGATKEETEALLAEHNSFKEKAKETREKVKLLLQLADTLVEKGHAHAPSIKQWVQDVDNTYKDFSTRMDEYKVKLEKTLGVQQSSALALVDLTSDRNSDASLDSKLGAIQDEVSASNDSDLKQIKEMNEEKRRSARRKEFIMAELLETERSYVKDLESAINCFLRPLQSMKEVPLPLRGKEDIIFGNLEEILGFHKSTFLKALEKYESMPEDVGHCFVTWAQKFDIYVKYCTNKPHSTQLLVQHGGNIFETLQRKHKLEHPIAAYLIKPVQRITKYQLLLKDLLSCCNEANGEINEGLEVCLNVPKKANDALHLSLLDGCDVSLQTLGEVVLQECFQVLDSKQIIRKMKERHIFLFDLYLVIAKEIKDSNGKSKYSYKSKLMTSEMGVTEHIEGDDCKFAIWTGRTPMSENKLVLKSNNYGDFEDGLSLDGSIEQMDRGSLASFGSGATTDSENQKHGCDSSTWVISDFNAIGPNQISLTRGLQVEVLEHSNAATGFVLVRLISQTPSSSNMAGTALNQGLVPISCLKWPPHKIRTDSDHTQDTQSGEDPNHPLPNVQNATGPSSPVNKRKGFSGKWLPNIRKLSQGKLDKSTTAVEIITGNRGAQQQSNNTAGSGLHKQLSKNKLKPAAPQSDTSSPSASEGGVGAMGNKQSHSESEDPSAAVGAASANLRTKRLTPSIETDDGEDPPVEVPPPMQPISTLSTAASGTSKDLSTADQLQSATASLTLAPSPLGGVPIEPTKSPAPPPETDPEVIEKITEQRLYRLQELLESERTYVEDLGQCVEYIKFMRQNKDKEEPEISMPDDLKEGKDRMIFGNIEAIQEWHRDFFLKNLENCIKNPVDLGHLFKKYDRKFQMYVVYCQNKPKSEYIVSEHIDTYFEEIRLKLGFKLRLTDLLIKPIQRLTKYHMLLEAILKYSHRAGLTEEATAIAKAFHVMTVVPNQANDMMDIGRLQGFEGKITAQGKLLYRGPLVCLDNFSQSSQNGPAKMKPFTVFLFEQIMIFSETVGKKTQFTSPVYVYKAHFLVNKMALDEKSDDGDPAKFVIRSNDPARDELRIVCQAESVEEREKWVGIMKKQLQTQMDFLRALQAPIAYHSKLAKDSASDGPCWDVIDASSSLSKLSLESSPSRSPKETPPSFPRFENGHKKDRKSSLTSTMLSKKSFLEGLKLNSLARPRTKSDDFADDKGQFRPIGLSAVIRVNERDHDHSEIASPSLSVMSNPNRRGSPLPSCPSPSISPPSSYLGLPPRVDQQPKSDSKPNQTISMGTIVKAVVDYLPVNNQEIGVHRGQILTVIRSDANKGYFVSKDTLHGWVPFYVIDLLKKSPLPGSGKSCSTSLSNPEKSKLAPKLSHYCNDRDSIFTVKKYETAVLPCARPFNVTSVQWTRPSTTGEGPSKTLTNGDKYSLSDRPLEKNTELKIFHCDSSDQGDYQCSQILGDGATFTSIISLQVEDVPEPKQPQAPRIQDLQDDTAVLTWDLSPNSGFVTSVEACQLRSNQWRVVKSQIPDGVCIVSGLILGETYCFRIQHHSLDRVVCSPKSPPSQPLAVPFKDGRFPGQELNRNLRAPSAELDETWQLDFERKFIELEELGRGRYSVVRRCQEIQTGMEMAVKFVNRSKRGRDLTRGEYDILSKINHKHVVDVCGLFVTTPGSDAIVMTMVNGYSLLEYFGSLDSYTELTVRPQMEQLLLALQYIHAKGIAHLDLKPENVLFDHRTNSVKLIDFGSAREIHFINPNDPKTPSFNRGDTDSDFEFMAPELLSSNNSKVAAHTDMWNFGVLIYVALSGVSPFLDDSHQETINNILSGDFSFPREYFRHISSEASDLIARLLCVKPALRASATYCLQSAWIKREWGLKNVRISSEGLNNFIRRRNKKFNSVETKDTYPTGKPKDVRPDSLYGRIPHT</sequence>
<dbReference type="InterPro" id="IPR018159">
    <property type="entry name" value="Spectrin/alpha-actinin"/>
</dbReference>
<dbReference type="GO" id="GO:0005085">
    <property type="term" value="F:guanyl-nucleotide exchange factor activity"/>
    <property type="evidence" value="ECO:0007669"/>
    <property type="project" value="UniProtKB-KW"/>
</dbReference>
<dbReference type="SMART" id="SM00325">
    <property type="entry name" value="RhoGEF"/>
    <property type="match status" value="2"/>
</dbReference>
<dbReference type="SUPFAM" id="SSF48065">
    <property type="entry name" value="DBL homology domain (DH-domain)"/>
    <property type="match status" value="2"/>
</dbReference>
<dbReference type="InterPro" id="IPR000719">
    <property type="entry name" value="Prot_kinase_dom"/>
</dbReference>
<evidence type="ECO:0000259" key="13">
    <source>
        <dbReference type="PROSITE" id="PS50835"/>
    </source>
</evidence>
<evidence type="ECO:0000256" key="7">
    <source>
        <dbReference type="ARBA" id="ARBA00023319"/>
    </source>
</evidence>
<dbReference type="CDD" id="cd13240">
    <property type="entry name" value="PH1_Kalirin_Trio_like"/>
    <property type="match status" value="1"/>
</dbReference>
<dbReference type="PROSITE" id="PS50853">
    <property type="entry name" value="FN3"/>
    <property type="match status" value="1"/>
</dbReference>
<feature type="compositionally biased region" description="Low complexity" evidence="9">
    <location>
        <begin position="2531"/>
        <end position="2540"/>
    </location>
</feature>
<dbReference type="SUPFAM" id="SSF46966">
    <property type="entry name" value="Spectrin repeat"/>
    <property type="match status" value="6"/>
</dbReference>
<dbReference type="CDD" id="cd00176">
    <property type="entry name" value="SPEC"/>
    <property type="match status" value="4"/>
</dbReference>
<feature type="domain" description="Ig-like" evidence="13">
    <location>
        <begin position="2640"/>
        <end position="2724"/>
    </location>
</feature>
<dbReference type="InterPro" id="IPR007110">
    <property type="entry name" value="Ig-like_dom"/>
</dbReference>
<dbReference type="InterPro" id="IPR008271">
    <property type="entry name" value="Ser/Thr_kinase_AS"/>
</dbReference>
<feature type="domain" description="PH" evidence="10">
    <location>
        <begin position="2252"/>
        <end position="2372"/>
    </location>
</feature>
<dbReference type="Proteomes" id="UP000318571">
    <property type="component" value="Chromosome 8"/>
</dbReference>
<dbReference type="Pfam" id="PF23323">
    <property type="entry name" value="Spectrin_6"/>
    <property type="match status" value="1"/>
</dbReference>
<dbReference type="PROSITE" id="PS50011">
    <property type="entry name" value="PROTEIN_KINASE_DOM"/>
    <property type="match status" value="1"/>
</dbReference>
<evidence type="ECO:0000256" key="2">
    <source>
        <dbReference type="ARBA" id="ARBA00006692"/>
    </source>
</evidence>
<evidence type="ECO:0000256" key="3">
    <source>
        <dbReference type="ARBA" id="ARBA00022490"/>
    </source>
</evidence>
<evidence type="ECO:0000259" key="10">
    <source>
        <dbReference type="PROSITE" id="PS50003"/>
    </source>
</evidence>
<dbReference type="SUPFAM" id="SSF50044">
    <property type="entry name" value="SH3-domain"/>
    <property type="match status" value="1"/>
</dbReference>
<dbReference type="CDD" id="cd00063">
    <property type="entry name" value="FN3"/>
    <property type="match status" value="1"/>
</dbReference>
<evidence type="ECO:0000256" key="4">
    <source>
        <dbReference type="ARBA" id="ARBA00022658"/>
    </source>
</evidence>
<dbReference type="STRING" id="6832.A0A553N9Q5"/>
<dbReference type="InterPro" id="IPR001849">
    <property type="entry name" value="PH_domain"/>
</dbReference>
<dbReference type="Pfam" id="PF00069">
    <property type="entry name" value="Pkinase"/>
    <property type="match status" value="1"/>
</dbReference>
<feature type="region of interest" description="Disordered" evidence="9">
    <location>
        <begin position="633"/>
        <end position="657"/>
    </location>
</feature>
<evidence type="ECO:0000259" key="11">
    <source>
        <dbReference type="PROSITE" id="PS50010"/>
    </source>
</evidence>
<dbReference type="InterPro" id="IPR035899">
    <property type="entry name" value="DBL_dom_sf"/>
</dbReference>
<dbReference type="PROSITE" id="PS50835">
    <property type="entry name" value="IG_LIKE"/>
    <property type="match status" value="1"/>
</dbReference>
<evidence type="ECO:0000313" key="15">
    <source>
        <dbReference type="EMBL" id="TRY62129.1"/>
    </source>
</evidence>
<dbReference type="SUPFAM" id="SSF48726">
    <property type="entry name" value="Immunoglobulin"/>
    <property type="match status" value="1"/>
</dbReference>
<gene>
    <name evidence="15" type="ORF">TCAL_02176</name>
</gene>
<dbReference type="Gene3D" id="2.30.30.40">
    <property type="entry name" value="SH3 Domains"/>
    <property type="match status" value="2"/>
</dbReference>
<evidence type="ECO:0008006" key="17">
    <source>
        <dbReference type="Google" id="ProtNLM"/>
    </source>
</evidence>
<dbReference type="SMART" id="SM00233">
    <property type="entry name" value="PH"/>
    <property type="match status" value="1"/>
</dbReference>
<feature type="compositionally biased region" description="Low complexity" evidence="9">
    <location>
        <begin position="2413"/>
        <end position="2422"/>
    </location>
</feature>
<feature type="domain" description="Protein kinase" evidence="12">
    <location>
        <begin position="2874"/>
        <end position="3138"/>
    </location>
</feature>
<dbReference type="CDD" id="cd00170">
    <property type="entry name" value="SEC14"/>
    <property type="match status" value="1"/>
</dbReference>
<evidence type="ECO:0000256" key="9">
    <source>
        <dbReference type="SAM" id="MobiDB-lite"/>
    </source>
</evidence>
<feature type="compositionally biased region" description="Polar residues" evidence="9">
    <location>
        <begin position="2676"/>
        <end position="2694"/>
    </location>
</feature>
<dbReference type="SUPFAM" id="SSF50729">
    <property type="entry name" value="PH domain-like"/>
    <property type="match status" value="2"/>
</dbReference>
<dbReference type="SUPFAM" id="SSF56112">
    <property type="entry name" value="Protein kinase-like (PK-like)"/>
    <property type="match status" value="1"/>
</dbReference>
<feature type="compositionally biased region" description="Polar residues" evidence="9">
    <location>
        <begin position="1991"/>
        <end position="2021"/>
    </location>
</feature>
<dbReference type="InterPro" id="IPR036179">
    <property type="entry name" value="Ig-like_dom_sf"/>
</dbReference>
<dbReference type="GO" id="GO:0004672">
    <property type="term" value="F:protein kinase activity"/>
    <property type="evidence" value="ECO:0007669"/>
    <property type="project" value="InterPro"/>
</dbReference>
<dbReference type="InterPro" id="IPR003599">
    <property type="entry name" value="Ig_sub"/>
</dbReference>
<feature type="binding site" evidence="8">
    <location>
        <position position="2903"/>
    </location>
    <ligand>
        <name>ATP</name>
        <dbReference type="ChEBI" id="CHEBI:30616"/>
    </ligand>
</feature>
<dbReference type="GO" id="GO:0005524">
    <property type="term" value="F:ATP binding"/>
    <property type="evidence" value="ECO:0007669"/>
    <property type="project" value="UniProtKB-UniRule"/>
</dbReference>
<keyword evidence="3" id="KW-0963">Cytoplasm</keyword>
<dbReference type="FunFam" id="1.20.900.10:FF:000008">
    <property type="entry name" value="rho guanine nucleotide exchange factor 25"/>
    <property type="match status" value="1"/>
</dbReference>
<dbReference type="InterPro" id="IPR003961">
    <property type="entry name" value="FN3_dom"/>
</dbReference>
<evidence type="ECO:0000256" key="5">
    <source>
        <dbReference type="ARBA" id="ARBA00022741"/>
    </source>
</evidence>
<keyword evidence="7" id="KW-0393">Immunoglobulin domain</keyword>
<evidence type="ECO:0000256" key="6">
    <source>
        <dbReference type="ARBA" id="ARBA00022840"/>
    </source>
</evidence>
<comment type="subcellular location">
    <subcellularLocation>
        <location evidence="1">Cytoplasm</location>
    </subcellularLocation>
</comment>
<dbReference type="Pfam" id="PF00435">
    <property type="entry name" value="Spectrin"/>
    <property type="match status" value="5"/>
</dbReference>
<organism evidence="15 16">
    <name type="scientific">Tigriopus californicus</name>
    <name type="common">Marine copepod</name>
    <dbReference type="NCBI Taxonomy" id="6832"/>
    <lineage>
        <taxon>Eukaryota</taxon>
        <taxon>Metazoa</taxon>
        <taxon>Ecdysozoa</taxon>
        <taxon>Arthropoda</taxon>
        <taxon>Crustacea</taxon>
        <taxon>Multicrustacea</taxon>
        <taxon>Hexanauplia</taxon>
        <taxon>Copepoda</taxon>
        <taxon>Harpacticoida</taxon>
        <taxon>Harpacticidae</taxon>
        <taxon>Tigriopus</taxon>
    </lineage>
</organism>
<feature type="region of interest" description="Disordered" evidence="9">
    <location>
        <begin position="71"/>
        <end position="151"/>
    </location>
</feature>
<dbReference type="Gene3D" id="1.20.58.60">
    <property type="match status" value="5"/>
</dbReference>
<reference evidence="15 16" key="1">
    <citation type="journal article" date="2018" name="Nat. Ecol. Evol.">
        <title>Genomic signatures of mitonuclear coevolution across populations of Tigriopus californicus.</title>
        <authorList>
            <person name="Barreto F.S."/>
            <person name="Watson E.T."/>
            <person name="Lima T.G."/>
            <person name="Willett C.S."/>
            <person name="Edmands S."/>
            <person name="Li W."/>
            <person name="Burton R.S."/>
        </authorList>
    </citation>
    <scope>NUCLEOTIDE SEQUENCE [LARGE SCALE GENOMIC DNA]</scope>
    <source>
        <strain evidence="15 16">San Diego</strain>
    </source>
</reference>
<feature type="compositionally biased region" description="Basic and acidic residues" evidence="9">
    <location>
        <begin position="635"/>
        <end position="655"/>
    </location>
</feature>
<dbReference type="InterPro" id="IPR051336">
    <property type="entry name" value="RhoGEF_Guanine_NuclExch_SF"/>
</dbReference>
<dbReference type="InterPro" id="IPR002017">
    <property type="entry name" value="Spectrin_repeat"/>
</dbReference>
<evidence type="ECO:0000259" key="12">
    <source>
        <dbReference type="PROSITE" id="PS50011"/>
    </source>
</evidence>
<dbReference type="InterPro" id="IPR013783">
    <property type="entry name" value="Ig-like_fold"/>
</dbReference>
<dbReference type="PROSITE" id="PS00108">
    <property type="entry name" value="PROTEIN_KINASE_ST"/>
    <property type="match status" value="1"/>
</dbReference>
<dbReference type="InterPro" id="IPR001251">
    <property type="entry name" value="CRAL-TRIO_dom"/>
</dbReference>
<feature type="region of interest" description="Disordered" evidence="9">
    <location>
        <begin position="2497"/>
        <end position="2555"/>
    </location>
</feature>
<dbReference type="InterPro" id="IPR011009">
    <property type="entry name" value="Kinase-like_dom_sf"/>
</dbReference>
<dbReference type="SMART" id="SM00220">
    <property type="entry name" value="S_TKc"/>
    <property type="match status" value="1"/>
</dbReference>
<dbReference type="Gene3D" id="1.20.900.10">
    <property type="entry name" value="Dbl homology (DH) domain"/>
    <property type="match status" value="2"/>
</dbReference>
<dbReference type="EMBL" id="VCGU01000459">
    <property type="protein sequence ID" value="TRY62129.1"/>
    <property type="molecule type" value="Genomic_DNA"/>
</dbReference>
<keyword evidence="6 8" id="KW-0067">ATP-binding</keyword>
<dbReference type="Gene3D" id="2.60.40.10">
    <property type="entry name" value="Immunoglobulins"/>
    <property type="match status" value="2"/>
</dbReference>
<feature type="region of interest" description="Disordered" evidence="9">
    <location>
        <begin position="2413"/>
        <end position="2448"/>
    </location>
</feature>
<feature type="compositionally biased region" description="Basic residues" evidence="9">
    <location>
        <begin position="82"/>
        <end position="96"/>
    </location>
</feature>
<dbReference type="SUPFAM" id="SSF49265">
    <property type="entry name" value="Fibronectin type III"/>
    <property type="match status" value="1"/>
</dbReference>
<dbReference type="CDD" id="cd00160">
    <property type="entry name" value="RhoGEF"/>
    <property type="match status" value="2"/>
</dbReference>
<dbReference type="InterPro" id="IPR000219">
    <property type="entry name" value="DH_dom"/>
</dbReference>
<feature type="compositionally biased region" description="Polar residues" evidence="9">
    <location>
        <begin position="1849"/>
        <end position="1860"/>
    </location>
</feature>
<evidence type="ECO:0000313" key="16">
    <source>
        <dbReference type="Proteomes" id="UP000318571"/>
    </source>
</evidence>
<keyword evidence="4" id="KW-0344">Guanine-nucleotide releasing factor</keyword>
<dbReference type="PROSITE" id="PS50010">
    <property type="entry name" value="DH_2"/>
    <property type="match status" value="2"/>
</dbReference>
<evidence type="ECO:0000256" key="8">
    <source>
        <dbReference type="PROSITE-ProRule" id="PRU10141"/>
    </source>
</evidence>
<dbReference type="InterPro" id="IPR017441">
    <property type="entry name" value="Protein_kinase_ATP_BS"/>
</dbReference>
<comment type="similarity">
    <text evidence="2">Belongs to the protein kinase superfamily. CAMK Ser/Thr protein kinase family.</text>
</comment>
<dbReference type="PROSITE" id="PS50003">
    <property type="entry name" value="PH_DOMAIN"/>
    <property type="match status" value="1"/>
</dbReference>
<feature type="region of interest" description="Disordered" evidence="9">
    <location>
        <begin position="3168"/>
        <end position="3194"/>
    </location>
</feature>
<dbReference type="FunFam" id="1.20.58.60:FF:000023">
    <property type="entry name" value="Kalirin RhoGEF kinase b"/>
    <property type="match status" value="1"/>
</dbReference>
<feature type="region of interest" description="Disordered" evidence="9">
    <location>
        <begin position="2676"/>
        <end position="2695"/>
    </location>
</feature>
<keyword evidence="16" id="KW-1185">Reference proteome</keyword>
<dbReference type="Gene3D" id="2.30.29.30">
    <property type="entry name" value="Pleckstrin-homology domain (PH domain)/Phosphotyrosine-binding domain (PTB)"/>
    <property type="match status" value="2"/>
</dbReference>
<dbReference type="InterPro" id="IPR011993">
    <property type="entry name" value="PH-like_dom_sf"/>
</dbReference>
<dbReference type="GO" id="GO:0019898">
    <property type="term" value="C:extrinsic component of membrane"/>
    <property type="evidence" value="ECO:0007669"/>
    <property type="project" value="TreeGrafter"/>
</dbReference>
<dbReference type="CDD" id="cd13241">
    <property type="entry name" value="PH2_Kalirin_Trio_p63RhoGEF"/>
    <property type="match status" value="1"/>
</dbReference>
<keyword evidence="5 8" id="KW-0547">Nucleotide-binding</keyword>
<dbReference type="FunFam" id="1.10.510.10:FF:000571">
    <property type="entry name" value="Maternal embryonic leucine zipper kinase"/>
    <property type="match status" value="1"/>
</dbReference>
<feature type="domain" description="DH" evidence="11">
    <location>
        <begin position="2054"/>
        <end position="2240"/>
    </location>
</feature>
<dbReference type="InterPro" id="IPR047054">
    <property type="entry name" value="Kalirin_TRIO_PH_1"/>
</dbReference>
<feature type="domain" description="Fibronectin type-III" evidence="14">
    <location>
        <begin position="2750"/>
        <end position="2844"/>
    </location>
</feature>
<proteinExistence type="inferred from homology"/>
<dbReference type="GO" id="GO:0007411">
    <property type="term" value="P:axon guidance"/>
    <property type="evidence" value="ECO:0007669"/>
    <property type="project" value="TreeGrafter"/>
</dbReference>
<dbReference type="InterPro" id="IPR058918">
    <property type="entry name" value="KALRN/TRIO-like_spectrin"/>
</dbReference>
<dbReference type="PANTHER" id="PTHR22826">
    <property type="entry name" value="RHO GUANINE EXCHANGE FACTOR-RELATED"/>
    <property type="match status" value="1"/>
</dbReference>
<dbReference type="InterPro" id="IPR036028">
    <property type="entry name" value="SH3-like_dom_sf"/>
</dbReference>